<dbReference type="PROSITE" id="PS00893">
    <property type="entry name" value="NUDIX_BOX"/>
    <property type="match status" value="1"/>
</dbReference>
<evidence type="ECO:0000256" key="1">
    <source>
        <dbReference type="ARBA" id="ARBA00022801"/>
    </source>
</evidence>
<dbReference type="InterPro" id="IPR045121">
    <property type="entry name" value="CoAse"/>
</dbReference>
<dbReference type="PANTHER" id="PTHR12992:SF44">
    <property type="entry name" value="NUDIX HYDROLASE DOMAIN-CONTAINING PROTEIN"/>
    <property type="match status" value="1"/>
</dbReference>
<keyword evidence="1" id="KW-0378">Hydrolase</keyword>
<protein>
    <submittedName>
        <fullName evidence="3">Uncharacterized protein C14C4.10c</fullName>
    </submittedName>
</protein>
<dbReference type="Pfam" id="PF00293">
    <property type="entry name" value="NUDIX"/>
    <property type="match status" value="1"/>
</dbReference>
<feature type="domain" description="Nudix hydrolase" evidence="2">
    <location>
        <begin position="52"/>
        <end position="200"/>
    </location>
</feature>
<proteinExistence type="predicted"/>
<keyword evidence="4" id="KW-1185">Reference proteome</keyword>
<dbReference type="InterPro" id="IPR000086">
    <property type="entry name" value="NUDIX_hydrolase_dom"/>
</dbReference>
<dbReference type="GO" id="GO:0010945">
    <property type="term" value="F:coenzyme A diphosphatase activity"/>
    <property type="evidence" value="ECO:0007669"/>
    <property type="project" value="InterPro"/>
</dbReference>
<dbReference type="Gene3D" id="3.90.79.10">
    <property type="entry name" value="Nucleoside Triphosphate Pyrophosphohydrolase"/>
    <property type="match status" value="1"/>
</dbReference>
<dbReference type="OrthoDB" id="77989at2759"/>
<gene>
    <name evidence="3" type="ORF">A0J61_03929</name>
</gene>
<dbReference type="InterPro" id="IPR020084">
    <property type="entry name" value="NUDIX_hydrolase_CS"/>
</dbReference>
<evidence type="ECO:0000313" key="3">
    <source>
        <dbReference type="EMBL" id="OBZ88024.1"/>
    </source>
</evidence>
<dbReference type="PROSITE" id="PS51462">
    <property type="entry name" value="NUDIX"/>
    <property type="match status" value="1"/>
</dbReference>
<dbReference type="PANTHER" id="PTHR12992">
    <property type="entry name" value="NUDIX HYDROLASE"/>
    <property type="match status" value="1"/>
</dbReference>
<dbReference type="Proteomes" id="UP000093000">
    <property type="component" value="Unassembled WGS sequence"/>
</dbReference>
<dbReference type="STRING" id="101091.A0A1C7NL51"/>
<dbReference type="InterPro" id="IPR015797">
    <property type="entry name" value="NUDIX_hydrolase-like_dom_sf"/>
</dbReference>
<comment type="caution">
    <text evidence="3">The sequence shown here is derived from an EMBL/GenBank/DDBJ whole genome shotgun (WGS) entry which is preliminary data.</text>
</comment>
<organism evidence="3 4">
    <name type="scientific">Choanephora cucurbitarum</name>
    <dbReference type="NCBI Taxonomy" id="101091"/>
    <lineage>
        <taxon>Eukaryota</taxon>
        <taxon>Fungi</taxon>
        <taxon>Fungi incertae sedis</taxon>
        <taxon>Mucoromycota</taxon>
        <taxon>Mucoromycotina</taxon>
        <taxon>Mucoromycetes</taxon>
        <taxon>Mucorales</taxon>
        <taxon>Mucorineae</taxon>
        <taxon>Choanephoraceae</taxon>
        <taxon>Choanephoroideae</taxon>
        <taxon>Choanephora</taxon>
    </lineage>
</organism>
<name>A0A1C7NL51_9FUNG</name>
<dbReference type="AlphaFoldDB" id="A0A1C7NL51"/>
<dbReference type="InParanoid" id="A0A1C7NL51"/>
<sequence>MTSDNFKTFRDLVTNLSQHQPIHIPSPPKQKRRGAVAAILRWHCPSRIVSNEKIETIHDFLEQPWVNQSDGYAEILFMQRTARPGDRWSGHVAFVGGKNEPGETDQETVEREVREEIGVDLSDHSKFLLVGKLDEREITSLKDNALVMILIPFVYLQIVPDSPPFQLQTSEVASVQWVPLPFFLSENSYSCQLITEALPIVRKFNSKWLQKAIQVMTGSVQFPAVDLPTQQHFRLWGLTMGMTSDLVQFTQKKHLAFVQMTRKEPVYSRIDIKYLTRWITQLTLLLKNKTYVQPMKMSMLERCFVAFRIEKDD</sequence>
<evidence type="ECO:0000259" key="2">
    <source>
        <dbReference type="PROSITE" id="PS51462"/>
    </source>
</evidence>
<evidence type="ECO:0000313" key="4">
    <source>
        <dbReference type="Proteomes" id="UP000093000"/>
    </source>
</evidence>
<dbReference type="SUPFAM" id="SSF55811">
    <property type="entry name" value="Nudix"/>
    <property type="match status" value="1"/>
</dbReference>
<accession>A0A1C7NL51</accession>
<dbReference type="EMBL" id="LUGH01000181">
    <property type="protein sequence ID" value="OBZ88024.1"/>
    <property type="molecule type" value="Genomic_DNA"/>
</dbReference>
<reference evidence="3 4" key="1">
    <citation type="submission" date="2016-03" db="EMBL/GenBank/DDBJ databases">
        <title>Choanephora cucurbitarum.</title>
        <authorList>
            <person name="Min B."/>
            <person name="Park H."/>
            <person name="Park J.-H."/>
            <person name="Shin H.-D."/>
            <person name="Choi I.-G."/>
        </authorList>
    </citation>
    <scope>NUCLEOTIDE SEQUENCE [LARGE SCALE GENOMIC DNA]</scope>
    <source>
        <strain evidence="3 4">KUS-F28377</strain>
    </source>
</reference>